<sequence length="355" mass="38723">MPHKAWYLLLDDDTFVVPASLRRLLAHLDPAAPHYLGNAVGDYRARFAHGGSAIVLSQGALRRLFGRADVDPDRGVAAPVSPLLYVASVTETWGDRLLATTLLQVGVYLDERFVRLFNGARPRATRISTDRVCLPLVSFHGLAQPAEMAETGRVFARLGRYDQHRHPQPLAPVLAWGDLWALYGRPTLAALQRQPVWPGADFVGRPGDDSSSAALVTRRTDDVVTAASCRRLCMGDDVGGEDEDEDGGNGGNSPPRPRWPRRPAGNGGGGSSNCLAWTWNATAQACLTSPWFVVGEDDDVRRMPPSSAPPPPSPIIYSGINVALMRQFVDRCSQRDGVAWTEEDGVYGFLYDRKP</sequence>
<dbReference type="Proteomes" id="UP000076874">
    <property type="component" value="Unassembled WGS sequence"/>
</dbReference>
<keyword evidence="11" id="KW-0472">Membrane</keyword>
<evidence type="ECO:0000256" key="7">
    <source>
        <dbReference type="ARBA" id="ARBA00022692"/>
    </source>
</evidence>
<evidence type="ECO:0000313" key="14">
    <source>
        <dbReference type="EMBL" id="OAA57914.1"/>
    </source>
</evidence>
<evidence type="ECO:0000256" key="3">
    <source>
        <dbReference type="ARBA" id="ARBA00006462"/>
    </source>
</evidence>
<evidence type="ECO:0000313" key="15">
    <source>
        <dbReference type="Proteomes" id="UP000076874"/>
    </source>
</evidence>
<keyword evidence="10" id="KW-1133">Transmembrane helix</keyword>
<evidence type="ECO:0000256" key="2">
    <source>
        <dbReference type="ARBA" id="ARBA00004922"/>
    </source>
</evidence>
<comment type="similarity">
    <text evidence="3">Belongs to the glycosyltransferase 31 family. Beta3-Gal-T subfamily.</text>
</comment>
<feature type="region of interest" description="Disordered" evidence="12">
    <location>
        <begin position="235"/>
        <end position="267"/>
    </location>
</feature>
<protein>
    <recommendedName>
        <fullName evidence="4">N-acetylgalactosaminide beta-1,3-galactosyltransferase</fullName>
        <ecNumber evidence="4">2.4.1.122</ecNumber>
    </recommendedName>
</protein>
<comment type="subcellular location">
    <subcellularLocation>
        <location evidence="1">Membrane</location>
        <topology evidence="1">Single-pass type II membrane protein</topology>
    </subcellularLocation>
</comment>
<evidence type="ECO:0000259" key="13">
    <source>
        <dbReference type="Pfam" id="PF02434"/>
    </source>
</evidence>
<evidence type="ECO:0000256" key="11">
    <source>
        <dbReference type="ARBA" id="ARBA00023136"/>
    </source>
</evidence>
<evidence type="ECO:0000256" key="5">
    <source>
        <dbReference type="ARBA" id="ARBA00022676"/>
    </source>
</evidence>
<comment type="pathway">
    <text evidence="2">Protein modification; protein glycosylation.</text>
</comment>
<feature type="domain" description="Fringe-like glycosyltransferase" evidence="13">
    <location>
        <begin position="3"/>
        <end position="64"/>
    </location>
</feature>
<gene>
    <name evidence="14" type="ORF">SPI_06799</name>
</gene>
<dbReference type="OrthoDB" id="414175at2759"/>
<keyword evidence="7" id="KW-0812">Transmembrane</keyword>
<evidence type="ECO:0000256" key="8">
    <source>
        <dbReference type="ARBA" id="ARBA00022741"/>
    </source>
</evidence>
<keyword evidence="15" id="KW-1185">Reference proteome</keyword>
<evidence type="ECO:0000256" key="12">
    <source>
        <dbReference type="SAM" id="MobiDB-lite"/>
    </source>
</evidence>
<dbReference type="Gene3D" id="3.90.550.50">
    <property type="match status" value="1"/>
</dbReference>
<dbReference type="PANTHER" id="PTHR23033:SF40">
    <property type="entry name" value="APPLE DOMAIN-CONTAINING PROTEIN"/>
    <property type="match status" value="1"/>
</dbReference>
<feature type="compositionally biased region" description="Acidic residues" evidence="12">
    <location>
        <begin position="238"/>
        <end position="247"/>
    </location>
</feature>
<reference evidence="14 15" key="1">
    <citation type="journal article" date="2016" name="Genome Biol. Evol.">
        <title>Divergent and convergent evolution of fungal pathogenicity.</title>
        <authorList>
            <person name="Shang Y."/>
            <person name="Xiao G."/>
            <person name="Zheng P."/>
            <person name="Cen K."/>
            <person name="Zhan S."/>
            <person name="Wang C."/>
        </authorList>
    </citation>
    <scope>NUCLEOTIDE SEQUENCE [LARGE SCALE GENOMIC DNA]</scope>
    <source>
        <strain evidence="14 15">RCEF 264</strain>
    </source>
</reference>
<dbReference type="InterPro" id="IPR026050">
    <property type="entry name" value="C1GALT1/C1GALT1_chp1"/>
</dbReference>
<dbReference type="GO" id="GO:0000166">
    <property type="term" value="F:nucleotide binding"/>
    <property type="evidence" value="ECO:0007669"/>
    <property type="project" value="UniProtKB-KW"/>
</dbReference>
<dbReference type="EMBL" id="AZHD01000013">
    <property type="protein sequence ID" value="OAA57914.1"/>
    <property type="molecule type" value="Genomic_DNA"/>
</dbReference>
<evidence type="ECO:0000256" key="6">
    <source>
        <dbReference type="ARBA" id="ARBA00022679"/>
    </source>
</evidence>
<keyword evidence="6" id="KW-0808">Transferase</keyword>
<evidence type="ECO:0000256" key="4">
    <source>
        <dbReference type="ARBA" id="ARBA00012557"/>
    </source>
</evidence>
<dbReference type="GO" id="GO:0016020">
    <property type="term" value="C:membrane"/>
    <property type="evidence" value="ECO:0007669"/>
    <property type="project" value="UniProtKB-SubCell"/>
</dbReference>
<name>A0A167QS17_9HYPO</name>
<organism evidence="14 15">
    <name type="scientific">Niveomyces insectorum RCEF 264</name>
    <dbReference type="NCBI Taxonomy" id="1081102"/>
    <lineage>
        <taxon>Eukaryota</taxon>
        <taxon>Fungi</taxon>
        <taxon>Dikarya</taxon>
        <taxon>Ascomycota</taxon>
        <taxon>Pezizomycotina</taxon>
        <taxon>Sordariomycetes</taxon>
        <taxon>Hypocreomycetidae</taxon>
        <taxon>Hypocreales</taxon>
        <taxon>Cordycipitaceae</taxon>
        <taxon>Niveomyces</taxon>
    </lineage>
</organism>
<dbReference type="GO" id="GO:0016263">
    <property type="term" value="F:glycoprotein-N-acetylgalactosamine 3-beta-galactosyltransferase activity"/>
    <property type="evidence" value="ECO:0007669"/>
    <property type="project" value="UniProtKB-EC"/>
</dbReference>
<dbReference type="InterPro" id="IPR003378">
    <property type="entry name" value="Fringe-like_glycosylTrfase"/>
</dbReference>
<comment type="caution">
    <text evidence="14">The sequence shown here is derived from an EMBL/GenBank/DDBJ whole genome shotgun (WGS) entry which is preliminary data.</text>
</comment>
<evidence type="ECO:0000256" key="10">
    <source>
        <dbReference type="ARBA" id="ARBA00022989"/>
    </source>
</evidence>
<keyword evidence="8" id="KW-0547">Nucleotide-binding</keyword>
<accession>A0A167QS17</accession>
<dbReference type="PANTHER" id="PTHR23033">
    <property type="entry name" value="BETA1,3-GALACTOSYLTRANSFERASE"/>
    <property type="match status" value="1"/>
</dbReference>
<keyword evidence="9" id="KW-0735">Signal-anchor</keyword>
<dbReference type="STRING" id="1081102.A0A167QS17"/>
<keyword evidence="5" id="KW-0328">Glycosyltransferase</keyword>
<dbReference type="Pfam" id="PF02434">
    <property type="entry name" value="Fringe"/>
    <property type="match status" value="1"/>
</dbReference>
<proteinExistence type="inferred from homology"/>
<evidence type="ECO:0000256" key="1">
    <source>
        <dbReference type="ARBA" id="ARBA00004606"/>
    </source>
</evidence>
<dbReference type="AlphaFoldDB" id="A0A167QS17"/>
<evidence type="ECO:0000256" key="9">
    <source>
        <dbReference type="ARBA" id="ARBA00022968"/>
    </source>
</evidence>
<dbReference type="EC" id="2.4.1.122" evidence="4"/>